<dbReference type="PANTHER" id="PTHR22946">
    <property type="entry name" value="DIENELACTONE HYDROLASE DOMAIN-CONTAINING PROTEIN-RELATED"/>
    <property type="match status" value="1"/>
</dbReference>
<dbReference type="Proteomes" id="UP001620597">
    <property type="component" value="Unassembled WGS sequence"/>
</dbReference>
<dbReference type="Pfam" id="PF01738">
    <property type="entry name" value="DLH"/>
    <property type="match status" value="1"/>
</dbReference>
<organism evidence="4 5">
    <name type="scientific">Oceanobacter antarcticus</name>
    <dbReference type="NCBI Taxonomy" id="3133425"/>
    <lineage>
        <taxon>Bacteria</taxon>
        <taxon>Pseudomonadati</taxon>
        <taxon>Pseudomonadota</taxon>
        <taxon>Gammaproteobacteria</taxon>
        <taxon>Oceanospirillales</taxon>
        <taxon>Oceanospirillaceae</taxon>
        <taxon>Oceanobacter</taxon>
    </lineage>
</organism>
<dbReference type="GO" id="GO:0016787">
    <property type="term" value="F:hydrolase activity"/>
    <property type="evidence" value="ECO:0007669"/>
    <property type="project" value="UniProtKB-KW"/>
</dbReference>
<feature type="domain" description="Dienelactone hydrolase" evidence="3">
    <location>
        <begin position="119"/>
        <end position="247"/>
    </location>
</feature>
<feature type="chain" id="PRO_5046363374" evidence="2">
    <location>
        <begin position="29"/>
        <end position="328"/>
    </location>
</feature>
<accession>A0ABW8NG97</accession>
<dbReference type="InterPro" id="IPR002925">
    <property type="entry name" value="Dienelactn_hydro"/>
</dbReference>
<evidence type="ECO:0000313" key="4">
    <source>
        <dbReference type="EMBL" id="MFK4751795.1"/>
    </source>
</evidence>
<comment type="caution">
    <text evidence="4">The sequence shown here is derived from an EMBL/GenBank/DDBJ whole genome shotgun (WGS) entry which is preliminary data.</text>
</comment>
<evidence type="ECO:0000256" key="2">
    <source>
        <dbReference type="SAM" id="SignalP"/>
    </source>
</evidence>
<dbReference type="SUPFAM" id="SSF53474">
    <property type="entry name" value="alpha/beta-Hydrolases"/>
    <property type="match status" value="1"/>
</dbReference>
<keyword evidence="5" id="KW-1185">Reference proteome</keyword>
<keyword evidence="1 4" id="KW-0378">Hydrolase</keyword>
<dbReference type="EMBL" id="JBBKTX010000005">
    <property type="protein sequence ID" value="MFK4751795.1"/>
    <property type="molecule type" value="Genomic_DNA"/>
</dbReference>
<evidence type="ECO:0000259" key="3">
    <source>
        <dbReference type="Pfam" id="PF01738"/>
    </source>
</evidence>
<sequence>MIMLITRRLCLLAVLLGWLFLSATSVRAAVSSQIITFNTVTMSDQQLLRGKGGESAGIVGALKLPAGKNNPVVILLYGASGYTYELQDWVELLNQRGIGTFMVDSTNGRIESSSSLRRMALIRDAYAALAQLAQHPGIDRKRIGLIGFTQSGQAALYTGMKRMQSLYGQADLSFAAIASFYPDCSFQYREDDALIEAPVRIYHGADDQVNAADNCRHYVSRSAGTGANIQITSYPNAGHAFDLIRSDKVRSGLEHSLRGCTIREGVKGILLNQETGRVFRMEDDCVQPAGPWAYNAAAANDVRLKLPQFFTQVFKLEEPVSAARLATQ</sequence>
<evidence type="ECO:0000313" key="5">
    <source>
        <dbReference type="Proteomes" id="UP001620597"/>
    </source>
</evidence>
<evidence type="ECO:0000256" key="1">
    <source>
        <dbReference type="ARBA" id="ARBA00022801"/>
    </source>
</evidence>
<name>A0ABW8NG97_9GAMM</name>
<gene>
    <name evidence="4" type="ORF">WG929_05150</name>
</gene>
<feature type="signal peptide" evidence="2">
    <location>
        <begin position="1"/>
        <end position="28"/>
    </location>
</feature>
<dbReference type="InterPro" id="IPR029058">
    <property type="entry name" value="AB_hydrolase_fold"/>
</dbReference>
<dbReference type="RefSeq" id="WP_416205172.1">
    <property type="nucleotide sequence ID" value="NZ_JBBKTX010000005.1"/>
</dbReference>
<dbReference type="InterPro" id="IPR050261">
    <property type="entry name" value="FrsA_esterase"/>
</dbReference>
<keyword evidence="2" id="KW-0732">Signal</keyword>
<reference evidence="4 5" key="1">
    <citation type="submission" date="2024-03" db="EMBL/GenBank/DDBJ databases">
        <title>High-quality draft genome sequence of Oceanobacter sp. wDCs-4.</title>
        <authorList>
            <person name="Dong C."/>
        </authorList>
    </citation>
    <scope>NUCLEOTIDE SEQUENCE [LARGE SCALE GENOMIC DNA]</scope>
    <source>
        <strain evidence="5">wDCs-4</strain>
    </source>
</reference>
<protein>
    <submittedName>
        <fullName evidence="4">Dienelactone hydrolase family protein</fullName>
    </submittedName>
</protein>
<dbReference type="PANTHER" id="PTHR22946:SF9">
    <property type="entry name" value="POLYKETIDE TRANSFERASE AF380"/>
    <property type="match status" value="1"/>
</dbReference>
<dbReference type="Gene3D" id="3.40.50.1820">
    <property type="entry name" value="alpha/beta hydrolase"/>
    <property type="match status" value="1"/>
</dbReference>
<proteinExistence type="predicted"/>